<organism evidence="2">
    <name type="scientific">Perkinsus marinus (strain ATCC 50983 / TXsc)</name>
    <dbReference type="NCBI Taxonomy" id="423536"/>
    <lineage>
        <taxon>Eukaryota</taxon>
        <taxon>Sar</taxon>
        <taxon>Alveolata</taxon>
        <taxon>Perkinsozoa</taxon>
        <taxon>Perkinsea</taxon>
        <taxon>Perkinsida</taxon>
        <taxon>Perkinsidae</taxon>
        <taxon>Perkinsus</taxon>
    </lineage>
</organism>
<feature type="non-terminal residue" evidence="1">
    <location>
        <position position="78"/>
    </location>
</feature>
<name>C5KEY7_PERM5</name>
<dbReference type="GeneID" id="9053000"/>
<evidence type="ECO:0000313" key="1">
    <source>
        <dbReference type="EMBL" id="EER16956.1"/>
    </source>
</evidence>
<reference evidence="1 2" key="1">
    <citation type="submission" date="2008-07" db="EMBL/GenBank/DDBJ databases">
        <authorList>
            <person name="El-Sayed N."/>
            <person name="Caler E."/>
            <person name="Inman J."/>
            <person name="Amedeo P."/>
            <person name="Hass B."/>
            <person name="Wortman J."/>
        </authorList>
    </citation>
    <scope>NUCLEOTIDE SEQUENCE [LARGE SCALE GENOMIC DNA]</scope>
    <source>
        <strain evidence="2">ATCC 50983 / TXsc</strain>
    </source>
</reference>
<evidence type="ECO:0000313" key="2">
    <source>
        <dbReference type="Proteomes" id="UP000007800"/>
    </source>
</evidence>
<accession>C5KEY7</accession>
<dbReference type="Proteomes" id="UP000007800">
    <property type="component" value="Unassembled WGS sequence"/>
</dbReference>
<sequence length="78" mass="8575">ISQAYLEALPAMRAIARTHRCALDVSLDSDSDLITKVMAALVPSSRENAHIACLKVAADQRLAEELIPTEGQREMFNH</sequence>
<dbReference type="EMBL" id="GG672556">
    <property type="protein sequence ID" value="EER16956.1"/>
    <property type="molecule type" value="Genomic_DNA"/>
</dbReference>
<gene>
    <name evidence="1" type="ORF">Pmar_PMAR002540</name>
</gene>
<proteinExistence type="predicted"/>
<dbReference type="AlphaFoldDB" id="C5KEY7"/>
<protein>
    <submittedName>
        <fullName evidence="1">Uncharacterized protein</fullName>
    </submittedName>
</protein>
<dbReference type="RefSeq" id="XP_002785160.1">
    <property type="nucleotide sequence ID" value="XM_002785114.1"/>
</dbReference>
<keyword evidence="2" id="KW-1185">Reference proteome</keyword>
<dbReference type="InParanoid" id="C5KEY7"/>
<feature type="non-terminal residue" evidence="1">
    <location>
        <position position="1"/>
    </location>
</feature>